<dbReference type="PANTHER" id="PTHR10367:SF25">
    <property type="entry name" value="DUAL SPECIFICITY PHOSPHATASE CATALYTIC DOMAIN PROTEIN (AFU_ORTHOLOGUE AFUA_1G03540)"/>
    <property type="match status" value="1"/>
</dbReference>
<dbReference type="OrthoDB" id="428974at2759"/>
<sequence length="678" mass="74986">MTATRVRRGLLAISAFAFLAGIKLFIQRPNNASSSLELLKSWQQVLEQLLGRQSSLKLSPNLLTTICSLVFGVWFAMEKRQVWQKWLSCAKPDDAENDNILLKQHSDFLSYTLPDNGFTYPMIRTFYRPHPQANKLPSEPAALPLMVFVHGLGGSIAQFAPLLTSLVNVGPCLGIDFPGCGLSKFEPTSWDAYTIDTLTRLLASVIDQYRDASKSQGVVLIGHSMGSSIAALLASSTSPYSQLLSHHVLGLVAVCPKATPPSERTSKNVRILLSMPTLLFDLWRSWNRRGGTESASVASFVGPNADEETKRLQLRFNEQSRTPVFRRMARGALPDYSSSPPNGGLPGKDVWTGLQVPVYLIAGSADQITPVAELEQIKSVMGNITDSSCLPTDTMPVAAAPIRIDSVVAEKRSDMTGDNSEERATQDGTCDSHPDIFPFARPRQRLLRSNVLPPPAAHALLYSPTTCRVLAGLIENFLAECIDQRLSLSWQLQHLATEGKWDVKNLQKWQGVAPVSKPIGNSFRAMKTMREVDELHSPAIFVQQWQGKVYAVIDISSGEPVYAPEGLEKGGIKYYKFATISKQPPTAEEVRDFIALVDKVKGSTATEDNRAGKLIGVHCHYGFNRTGFFIVSYLVEREGYRVEDAIEEFARQRPPGIRHEHFIDALHLRFVGFQATDF</sequence>
<evidence type="ECO:0000313" key="3">
    <source>
        <dbReference type="EMBL" id="KAF2228592.1"/>
    </source>
</evidence>
<dbReference type="Pfam" id="PF00782">
    <property type="entry name" value="DSPc"/>
    <property type="match status" value="1"/>
</dbReference>
<name>A0A6A6GS56_VIRVR</name>
<dbReference type="Gene3D" id="3.40.50.1820">
    <property type="entry name" value="alpha/beta hydrolase"/>
    <property type="match status" value="1"/>
</dbReference>
<dbReference type="InterPro" id="IPR016130">
    <property type="entry name" value="Tyr_Pase_AS"/>
</dbReference>
<dbReference type="InterPro" id="IPR003595">
    <property type="entry name" value="Tyr_Pase_cat"/>
</dbReference>
<dbReference type="Proteomes" id="UP000800092">
    <property type="component" value="Unassembled WGS sequence"/>
</dbReference>
<organism evidence="3 4">
    <name type="scientific">Viridothelium virens</name>
    <name type="common">Speckled blister lichen</name>
    <name type="synonym">Trypethelium virens</name>
    <dbReference type="NCBI Taxonomy" id="1048519"/>
    <lineage>
        <taxon>Eukaryota</taxon>
        <taxon>Fungi</taxon>
        <taxon>Dikarya</taxon>
        <taxon>Ascomycota</taxon>
        <taxon>Pezizomycotina</taxon>
        <taxon>Dothideomycetes</taxon>
        <taxon>Dothideomycetes incertae sedis</taxon>
        <taxon>Trypetheliales</taxon>
        <taxon>Trypetheliaceae</taxon>
        <taxon>Viridothelium</taxon>
    </lineage>
</organism>
<dbReference type="InterPro" id="IPR000387">
    <property type="entry name" value="Tyr_Pase_dom"/>
</dbReference>
<feature type="domain" description="Tyrosine specific protein phosphatases" evidence="2">
    <location>
        <begin position="591"/>
        <end position="654"/>
    </location>
</feature>
<accession>A0A6A6GS56</accession>
<dbReference type="CDD" id="cd14502">
    <property type="entry name" value="RNA_5'-triphosphatase"/>
    <property type="match status" value="1"/>
</dbReference>
<dbReference type="PANTHER" id="PTHR10367">
    <property type="entry name" value="MRNA-CAPPING ENZYME"/>
    <property type="match status" value="1"/>
</dbReference>
<dbReference type="EMBL" id="ML991907">
    <property type="protein sequence ID" value="KAF2228592.1"/>
    <property type="molecule type" value="Genomic_DNA"/>
</dbReference>
<dbReference type="Pfam" id="PF00561">
    <property type="entry name" value="Abhydrolase_1"/>
    <property type="match status" value="1"/>
</dbReference>
<dbReference type="InterPro" id="IPR029058">
    <property type="entry name" value="AB_hydrolase_fold"/>
</dbReference>
<dbReference type="FunFam" id="3.90.190.10:FF:000090">
    <property type="entry name" value="Dual specificity phosphatase catalytic domain protein"/>
    <property type="match status" value="1"/>
</dbReference>
<keyword evidence="4" id="KW-1185">Reference proteome</keyword>
<dbReference type="GO" id="GO:0006370">
    <property type="term" value="P:7-methylguanosine mRNA capping"/>
    <property type="evidence" value="ECO:0007669"/>
    <property type="project" value="TreeGrafter"/>
</dbReference>
<protein>
    <recommendedName>
        <fullName evidence="2">Tyrosine specific protein phosphatases domain-containing protein</fullName>
    </recommendedName>
</protein>
<gene>
    <name evidence="3" type="ORF">EV356DRAFT_537949</name>
</gene>
<proteinExistence type="predicted"/>
<dbReference type="PROSITE" id="PS50056">
    <property type="entry name" value="TYR_PHOSPHATASE_2"/>
    <property type="match status" value="1"/>
</dbReference>
<dbReference type="InterPro" id="IPR000340">
    <property type="entry name" value="Dual-sp_phosphatase_cat-dom"/>
</dbReference>
<dbReference type="InterPro" id="IPR000073">
    <property type="entry name" value="AB_hydrolase_1"/>
</dbReference>
<dbReference type="SUPFAM" id="SSF52799">
    <property type="entry name" value="(Phosphotyrosine protein) phosphatases II"/>
    <property type="match status" value="1"/>
</dbReference>
<dbReference type="GO" id="GO:0140096">
    <property type="term" value="F:catalytic activity, acting on a protein"/>
    <property type="evidence" value="ECO:0007669"/>
    <property type="project" value="UniProtKB-ARBA"/>
</dbReference>
<dbReference type="AlphaFoldDB" id="A0A6A6GS56"/>
<dbReference type="Gene3D" id="3.90.190.10">
    <property type="entry name" value="Protein tyrosine phosphatase superfamily"/>
    <property type="match status" value="1"/>
</dbReference>
<dbReference type="SUPFAM" id="SSF53474">
    <property type="entry name" value="alpha/beta-Hydrolases"/>
    <property type="match status" value="1"/>
</dbReference>
<feature type="compositionally biased region" description="Basic and acidic residues" evidence="1">
    <location>
        <begin position="411"/>
        <end position="434"/>
    </location>
</feature>
<evidence type="ECO:0000313" key="4">
    <source>
        <dbReference type="Proteomes" id="UP000800092"/>
    </source>
</evidence>
<dbReference type="SMART" id="SM00404">
    <property type="entry name" value="PTPc_motif"/>
    <property type="match status" value="1"/>
</dbReference>
<reference evidence="3" key="1">
    <citation type="journal article" date="2020" name="Stud. Mycol.">
        <title>101 Dothideomycetes genomes: a test case for predicting lifestyles and emergence of pathogens.</title>
        <authorList>
            <person name="Haridas S."/>
            <person name="Albert R."/>
            <person name="Binder M."/>
            <person name="Bloem J."/>
            <person name="Labutti K."/>
            <person name="Salamov A."/>
            <person name="Andreopoulos B."/>
            <person name="Baker S."/>
            <person name="Barry K."/>
            <person name="Bills G."/>
            <person name="Bluhm B."/>
            <person name="Cannon C."/>
            <person name="Castanera R."/>
            <person name="Culley D."/>
            <person name="Daum C."/>
            <person name="Ezra D."/>
            <person name="Gonzalez J."/>
            <person name="Henrissat B."/>
            <person name="Kuo A."/>
            <person name="Liang C."/>
            <person name="Lipzen A."/>
            <person name="Lutzoni F."/>
            <person name="Magnuson J."/>
            <person name="Mondo S."/>
            <person name="Nolan M."/>
            <person name="Ohm R."/>
            <person name="Pangilinan J."/>
            <person name="Park H.-J."/>
            <person name="Ramirez L."/>
            <person name="Alfaro M."/>
            <person name="Sun H."/>
            <person name="Tritt A."/>
            <person name="Yoshinaga Y."/>
            <person name="Zwiers L.-H."/>
            <person name="Turgeon B."/>
            <person name="Goodwin S."/>
            <person name="Spatafora J."/>
            <person name="Crous P."/>
            <person name="Grigoriev I."/>
        </authorList>
    </citation>
    <scope>NUCLEOTIDE SEQUENCE</scope>
    <source>
        <strain evidence="3">Tuck. ex Michener</strain>
    </source>
</reference>
<dbReference type="PROSITE" id="PS00383">
    <property type="entry name" value="TYR_PHOSPHATASE_1"/>
    <property type="match status" value="1"/>
</dbReference>
<dbReference type="GO" id="GO:0004484">
    <property type="term" value="F:mRNA guanylyltransferase activity"/>
    <property type="evidence" value="ECO:0007669"/>
    <property type="project" value="TreeGrafter"/>
</dbReference>
<feature type="region of interest" description="Disordered" evidence="1">
    <location>
        <begin position="411"/>
        <end position="435"/>
    </location>
</feature>
<evidence type="ECO:0000259" key="2">
    <source>
        <dbReference type="PROSITE" id="PS50056"/>
    </source>
</evidence>
<dbReference type="InterPro" id="IPR051029">
    <property type="entry name" value="mRNA_Capping_Enz/RNA_Phosphat"/>
</dbReference>
<dbReference type="InterPro" id="IPR029021">
    <property type="entry name" value="Prot-tyrosine_phosphatase-like"/>
</dbReference>
<evidence type="ECO:0000256" key="1">
    <source>
        <dbReference type="SAM" id="MobiDB-lite"/>
    </source>
</evidence>